<dbReference type="Pfam" id="PF00023">
    <property type="entry name" value="Ank"/>
    <property type="match status" value="1"/>
</dbReference>
<dbReference type="InterPro" id="IPR027417">
    <property type="entry name" value="P-loop_NTPase"/>
</dbReference>
<feature type="compositionally biased region" description="Acidic residues" evidence="5">
    <location>
        <begin position="907"/>
        <end position="930"/>
    </location>
</feature>
<dbReference type="InterPro" id="IPR036770">
    <property type="entry name" value="Ankyrin_rpt-contain_sf"/>
</dbReference>
<feature type="repeat" description="ANK" evidence="3">
    <location>
        <begin position="1614"/>
        <end position="1646"/>
    </location>
</feature>
<evidence type="ECO:0000259" key="6">
    <source>
        <dbReference type="Pfam" id="PF24883"/>
    </source>
</evidence>
<dbReference type="InterPro" id="IPR056884">
    <property type="entry name" value="NPHP3-like_N"/>
</dbReference>
<dbReference type="Gene3D" id="3.40.50.300">
    <property type="entry name" value="P-loop containing nucleotide triphosphate hydrolases"/>
    <property type="match status" value="1"/>
</dbReference>
<accession>C7YMU9</accession>
<evidence type="ECO:0000256" key="1">
    <source>
        <dbReference type="ARBA" id="ARBA00022737"/>
    </source>
</evidence>
<feature type="region of interest" description="Disordered" evidence="5">
    <location>
        <begin position="907"/>
        <end position="945"/>
    </location>
</feature>
<feature type="repeat" description="ANK" evidence="3">
    <location>
        <begin position="1363"/>
        <end position="1395"/>
    </location>
</feature>
<dbReference type="PANTHER" id="PTHR24198">
    <property type="entry name" value="ANKYRIN REPEAT AND PROTEIN KINASE DOMAIN-CONTAINING PROTEIN"/>
    <property type="match status" value="1"/>
</dbReference>
<name>C7YMU9_FUSV7</name>
<reference evidence="7 8" key="1">
    <citation type="journal article" date="2009" name="PLoS Genet.">
        <title>The genome of Nectria haematococca: contribution of supernumerary chromosomes to gene expansion.</title>
        <authorList>
            <person name="Coleman J.J."/>
            <person name="Rounsley S.D."/>
            <person name="Rodriguez-Carres M."/>
            <person name="Kuo A."/>
            <person name="Wasmann C.C."/>
            <person name="Grimwood J."/>
            <person name="Schmutz J."/>
            <person name="Taga M."/>
            <person name="White G.J."/>
            <person name="Zhou S."/>
            <person name="Schwartz D.C."/>
            <person name="Freitag M."/>
            <person name="Ma L.J."/>
            <person name="Danchin E.G."/>
            <person name="Henrissat B."/>
            <person name="Coutinho P.M."/>
            <person name="Nelson D.R."/>
            <person name="Straney D."/>
            <person name="Napoli C.A."/>
            <person name="Barker B.M."/>
            <person name="Gribskov M."/>
            <person name="Rep M."/>
            <person name="Kroken S."/>
            <person name="Molnar I."/>
            <person name="Rensing C."/>
            <person name="Kennell J.C."/>
            <person name="Zamora J."/>
            <person name="Farman M.L."/>
            <person name="Selker E.U."/>
            <person name="Salamov A."/>
            <person name="Shapiro H."/>
            <person name="Pangilinan J."/>
            <person name="Lindquist E."/>
            <person name="Lamers C."/>
            <person name="Grigoriev I.V."/>
            <person name="Geiser D.M."/>
            <person name="Covert S.F."/>
            <person name="Temporini E."/>
            <person name="Vanetten H.D."/>
        </authorList>
    </citation>
    <scope>NUCLEOTIDE SEQUENCE [LARGE SCALE GENOMIC DNA]</scope>
    <source>
        <strain evidence="8">ATCC MYA-4622 / CBS 123669 / FGSC 9596 / NRRL 45880 / 77-13-4</strain>
    </source>
</reference>
<keyword evidence="2 3" id="KW-0040">ANK repeat</keyword>
<evidence type="ECO:0000313" key="7">
    <source>
        <dbReference type="EMBL" id="EEU47013.1"/>
    </source>
</evidence>
<feature type="repeat" description="ANK" evidence="3">
    <location>
        <begin position="1330"/>
        <end position="1362"/>
    </location>
</feature>
<dbReference type="SUPFAM" id="SSF48403">
    <property type="entry name" value="Ankyrin repeat"/>
    <property type="match status" value="3"/>
</dbReference>
<dbReference type="PROSITE" id="PS50297">
    <property type="entry name" value="ANK_REP_REGION"/>
    <property type="match status" value="3"/>
</dbReference>
<dbReference type="eggNOG" id="KOG4177">
    <property type="taxonomic scope" value="Eukaryota"/>
</dbReference>
<dbReference type="Pfam" id="PF12796">
    <property type="entry name" value="Ank_2"/>
    <property type="match status" value="2"/>
</dbReference>
<dbReference type="InParanoid" id="C7YMU9"/>
<dbReference type="EMBL" id="GG698897">
    <property type="protein sequence ID" value="EEU47013.1"/>
    <property type="molecule type" value="Genomic_DNA"/>
</dbReference>
<dbReference type="InterPro" id="IPR002110">
    <property type="entry name" value="Ankyrin_rpt"/>
</dbReference>
<evidence type="ECO:0000256" key="3">
    <source>
        <dbReference type="PROSITE-ProRule" id="PRU00023"/>
    </source>
</evidence>
<evidence type="ECO:0000256" key="4">
    <source>
        <dbReference type="SAM" id="Coils"/>
    </source>
</evidence>
<dbReference type="SUPFAM" id="SSF52540">
    <property type="entry name" value="P-loop containing nucleoside triphosphate hydrolases"/>
    <property type="match status" value="1"/>
</dbReference>
<feature type="domain" description="Nephrocystin 3-like N-terminal" evidence="6">
    <location>
        <begin position="137"/>
        <end position="302"/>
    </location>
</feature>
<keyword evidence="1" id="KW-0677">Repeat</keyword>
<dbReference type="PROSITE" id="PS50088">
    <property type="entry name" value="ANK_REPEAT"/>
    <property type="match status" value="4"/>
</dbReference>
<evidence type="ECO:0000313" key="8">
    <source>
        <dbReference type="Proteomes" id="UP000005206"/>
    </source>
</evidence>
<dbReference type="Pfam" id="PF24883">
    <property type="entry name" value="NPHP3_N"/>
    <property type="match status" value="1"/>
</dbReference>
<evidence type="ECO:0000256" key="5">
    <source>
        <dbReference type="SAM" id="MobiDB-lite"/>
    </source>
</evidence>
<dbReference type="OrthoDB" id="194358at2759"/>
<dbReference type="HOGENOM" id="CLU_001550_0_0_1"/>
<dbReference type="KEGG" id="nhe:NECHADRAFT_36266"/>
<gene>
    <name evidence="7" type="ORF">NECHADRAFT_36266</name>
</gene>
<dbReference type="Gene3D" id="1.25.40.20">
    <property type="entry name" value="Ankyrin repeat-containing domain"/>
    <property type="match status" value="4"/>
</dbReference>
<feature type="non-terminal residue" evidence="7">
    <location>
        <position position="1790"/>
    </location>
</feature>
<evidence type="ECO:0000256" key="2">
    <source>
        <dbReference type="ARBA" id="ARBA00023043"/>
    </source>
</evidence>
<dbReference type="PANTHER" id="PTHR24198:SF165">
    <property type="entry name" value="ANKYRIN REPEAT-CONTAINING PROTEIN-RELATED"/>
    <property type="match status" value="1"/>
</dbReference>
<dbReference type="SMART" id="SM00248">
    <property type="entry name" value="ANK"/>
    <property type="match status" value="12"/>
</dbReference>
<dbReference type="Proteomes" id="UP000005206">
    <property type="component" value="Chromosome 3"/>
</dbReference>
<organism evidence="7 8">
    <name type="scientific">Fusarium vanettenii (strain ATCC MYA-4622 / CBS 123669 / FGSC 9596 / NRRL 45880 / 77-13-4)</name>
    <name type="common">Fusarium solani subsp. pisi</name>
    <dbReference type="NCBI Taxonomy" id="660122"/>
    <lineage>
        <taxon>Eukaryota</taxon>
        <taxon>Fungi</taxon>
        <taxon>Dikarya</taxon>
        <taxon>Ascomycota</taxon>
        <taxon>Pezizomycotina</taxon>
        <taxon>Sordariomycetes</taxon>
        <taxon>Hypocreomycetidae</taxon>
        <taxon>Hypocreales</taxon>
        <taxon>Nectriaceae</taxon>
        <taxon>Fusarium</taxon>
        <taxon>Fusarium solani species complex</taxon>
        <taxon>Fusarium vanettenii</taxon>
    </lineage>
</organism>
<feature type="repeat" description="ANK" evidence="3">
    <location>
        <begin position="773"/>
        <end position="805"/>
    </location>
</feature>
<dbReference type="RefSeq" id="XP_003052726.1">
    <property type="nucleotide sequence ID" value="XM_003052680.1"/>
</dbReference>
<proteinExistence type="predicted"/>
<dbReference type="GeneID" id="9664214"/>
<dbReference type="OMA" id="TTPFPWH"/>
<sequence length="1790" mass="201450">MADPLSLAASIAGLLSLADITFKYVYKFAKAAKDAKDDVQTLSDQINDLARVLRVLEALAESLEANGEGFDPAVRNHYLGHCQKTLEKVQKRKTVKRIEINTLVEVDRKKRRILDFFMAINPQPNLQTSVKLRHALTGLWLTESPAFEHWLHTPGSKLWLTGIPGAGKTVLAGSVIQEALTRSHDAPGTGAAFFFCDYKNPSTWKTTKILGAIASQLACQKEEAFVILCEYYDELHPPQGLPRTPDSDELRARISQMAKHFGQTLIVIDGLDECGDETEDVVDMLREVADYSERVSMALFSRDHFNIRFRLDQDFEVVHIAAHTEDVRMFRWVVCQLDYLCDCAHDEERREALEKLPPDLPESYRRLLERINRASDTVQSMVHMCLSFIAFAEPDLTILQLRQAVSTPSTLGATLTERNMEFLEDRAALGDGPGIDRYLISKQSSDLFLATQCLRFLQMKNFETEITEGDMKHYLNDDDLVRMRNKHYPFYPYSAIFWVSLTQDGLDDPTLFNLATSLFHPSKTPHFTSWSHELVSTLMGYDGRSPRLGRRFLRRVLGAGFRPLHMAAVLNIPEICSCLVSQGVAVNSRWDNIRPIDLAFSSVFVFDEDFAGSLELYNLRSLTDFLPVSRRRNLTIESLIQQGARPSNDLLGPKRYSISAITAKLAVFLDDVTPISYLLSLGVSSMLSLLRYLASESVCAEKWAKELGSEVSRWCVDAKLSFSEHDHIFDTRLLTARDALPVRMMQAVIDDDVELVKRYLATGEIDVVACRHDGGSLLHLAARNDACDVFELLTAAGCDPYCEDVNGSLPIHVHHSKSGIQFYETLKSLGISLSNPDSKGMTAWHHLAQARDIDEWLFCKLIQLDPEGTARALRTRTLAGETLLSIVLRPKPLDIFDLKAWDSVEMDESDYDEEEEPDDDDDEDYQSDESDTTRSRTRTPLHELSSSMPLQGAQILRDAYRYSIEYRFQGQLPVEMYMIRVLWEELAPNVEIIKILTPPGATRNQDAEGKTLWESFGRLPSQISPKGRQRLLTKLVDKVVMTMVGLGSMQVYEERNQVCGINLVLDMISRHARKNRTQSYFIAVNTVREMLRQTQYWVSARDSSSVHRFLKMAIHNGDLEMTRLLLKHEVNVHRWTDGTSPIEEACCLSYRDKTRDEKPMLQLLVDYCKSDKLNHVSPKDSLGLLHRLVLRSGITNTVWLMESLIQRGADVNALTGNGRGMSVLAFHLKKKSFQCVELLLKQGADPCLGGQPKSPTALSIALESDNVEFLRQAQKLSITDWGKSMDVVVRKFCLKDANALHLASAKGSLACLRFLLSNNLIKIEDSRSREGWTPLHVSAYMRLAEITELLISKGSHVMAENEHGQTPLHLAAYGACVSVAKLLCKNGAFESLNNMGERPRDCARGMNSSEFVQFLENWQDEVGGDRRPSSRKQDMRLAAAIGQAISAGDKKYCQTTVTNGCPIDVTVPRSGGATPLMLALRLNRWEIAEWFLQKKKASPLKSAQNPDWSTTSIIETAAAKPNFNPLLSAVVHRYYTCGGDLVSGSDFPLHHAAWHGNARGIEIILQAWEKLESASQRRPYPDSTYRQVLQTIVNRQKPTMFLFTHASGHGNQPRMVTPLHAASWQGNKVAALILVKYGADVNCVDCNGWTPLIYARTVDMVKHLITLGASLAMVCRTNPLPWLMSLSGTEESCLGLILKLPKQLTLNPHHPVIYENIFVTPRRLTALKQLGCDLTREDECGRSLMHCIICEHETSQLVLEGKYGLLQTSPFPWHLDWRSLGKIAFLTTRF</sequence>
<keyword evidence="8" id="KW-1185">Reference proteome</keyword>
<keyword evidence="4" id="KW-0175">Coiled coil</keyword>
<feature type="coiled-coil region" evidence="4">
    <location>
        <begin position="32"/>
        <end position="66"/>
    </location>
</feature>
<dbReference type="VEuPathDB" id="FungiDB:NECHADRAFT_36266"/>
<protein>
    <recommendedName>
        <fullName evidence="6">Nephrocystin 3-like N-terminal domain-containing protein</fullName>
    </recommendedName>
</protein>